<accession>A0A7X1M880</accession>
<dbReference type="Proteomes" id="UP000584670">
    <property type="component" value="Unassembled WGS sequence"/>
</dbReference>
<proteinExistence type="predicted"/>
<evidence type="ECO:0000313" key="2">
    <source>
        <dbReference type="Proteomes" id="UP000584670"/>
    </source>
</evidence>
<dbReference type="EMBL" id="JACMSF010000008">
    <property type="protein sequence ID" value="MBC2901944.1"/>
    <property type="molecule type" value="Genomic_DNA"/>
</dbReference>
<organism evidence="1 2">
    <name type="scientific">Streptomyces cupreus</name>
    <dbReference type="NCBI Taxonomy" id="2759956"/>
    <lineage>
        <taxon>Bacteria</taxon>
        <taxon>Bacillati</taxon>
        <taxon>Actinomycetota</taxon>
        <taxon>Actinomycetes</taxon>
        <taxon>Kitasatosporales</taxon>
        <taxon>Streptomycetaceae</taxon>
        <taxon>Streptomyces</taxon>
    </lineage>
</organism>
<protein>
    <submittedName>
        <fullName evidence="1">NTP pyrophosphohydrolase</fullName>
    </submittedName>
</protein>
<dbReference type="RefSeq" id="WP_186281856.1">
    <property type="nucleotide sequence ID" value="NZ_JACMSF010000008.1"/>
</dbReference>
<gene>
    <name evidence="1" type="ORF">H4N64_10055</name>
</gene>
<dbReference type="GO" id="GO:0016787">
    <property type="term" value="F:hydrolase activity"/>
    <property type="evidence" value="ECO:0007669"/>
    <property type="project" value="UniProtKB-KW"/>
</dbReference>
<keyword evidence="1" id="KW-0378">Hydrolase</keyword>
<reference evidence="1 2" key="1">
    <citation type="submission" date="2020-08" db="EMBL/GenBank/DDBJ databases">
        <title>Streptomyces sp. PSKA01 genome sequencing and assembly.</title>
        <authorList>
            <person name="Mandal S."/>
            <person name="Maiti P.K."/>
            <person name="Das P."/>
        </authorList>
    </citation>
    <scope>NUCLEOTIDE SEQUENCE [LARGE SCALE GENOMIC DNA]</scope>
    <source>
        <strain evidence="1 2">PSKA01</strain>
    </source>
</reference>
<dbReference type="AlphaFoldDB" id="A0A7X1M880"/>
<sequence>MESALLVIVDAANVVGSVPDGWWRDRKGAAERLRDRLAADGVPGRSGPVEIVLVVEGAARGVSSVAGVRVESAEGSGDDHMVGLVAGRAAERPCLVVTADRELRRRVTELGAEVAGPRTVRP</sequence>
<evidence type="ECO:0000313" key="1">
    <source>
        <dbReference type="EMBL" id="MBC2901944.1"/>
    </source>
</evidence>
<comment type="caution">
    <text evidence="1">The sequence shown here is derived from an EMBL/GenBank/DDBJ whole genome shotgun (WGS) entry which is preliminary data.</text>
</comment>
<keyword evidence="2" id="KW-1185">Reference proteome</keyword>
<name>A0A7X1M880_9ACTN</name>